<keyword evidence="5 16" id="KW-0479">Metal-binding</keyword>
<sequence>MPVNLKFDHSCINCEKINTDDRNLKGFPCIECLPNETNDYINSLITTNKLYKLEKYIRFENEFKDFFNFFVEKTGLKLNGYQKLWAKRVLLSKSFTMIAPTGLGKTTFGILIAIWLAKKEKKSILIFPTIAIVKQVVEKIEKLDKTIKILYYNSNMKKSEKEDFEKRFKKDDYKILIVSTQFISKRKEELKNKFFDFVFIDDVDSVLKSSKNIETIIMLTGVPENVINETLKKLKIGQKPEIKDINKGILVVSSATARPKGIRPLLFRYIFNFNLGKPSFFSRNIIHIRYKTKEINQLIELLKILNDGIVIYAENENEAKKLKEILKKNNIEAGTSWENFEESFEKFKNGKLNILIGISSYYGKLVRGIDLPEKIKAVIFWGIPKFRIEKEDLILPDIYTYVQATGRTSRLFKGNLLKGASFVFEENDEIFEKLSSRLFWITDEEFYNSSDIDIKKLVNELNESRKNIENKDLKFSSKLIIVESPTKAETLSKFFGISSIRSLNGLISFESITKEGLITITATRGHTYDLITKEGYHGVEFSNNTFIPIYNTIKKCKECGYQFVDNYDKCPKCNSKNIDDKLNILKALRELALEVDEILIASDPDVEGEKIAYDILQYIYPVNSNIKRIELHEITRNAFLKGIDEKREIKENLVKSQIVRRIEDRWIGFELSQKLQTNFKRTLSAGRVQSTVLGWIIQREKEYKNSIKKFTSFTFENGLKVEFEGIHENATLKIENIYEDTIAPPAPFNTSTILSEISKKYKLSVNEIMSILQNLFENGFITYHRTDSTRISKTGQAVAEKYFKLINKTHLYKPKSFGNEGAHEGIRPVKPISPEELKDMIKEKIINLDKKHLLIYKEIFNRFLASQSKKIKVKKARLNIITENSEKSEEIITEILEDGWNIFMPIKVIQLMNENKVTDRKVYDKHTVPLFTQATIIEEMKSKNIGRPSTYAKIISVLFERKYIFENKYKRIIPTKLGKFVYNFLNSKYNKFINEETTRILEKIMDEVEKGKKEFQQTLHEIYNEIKGGIK</sequence>
<dbReference type="GO" id="GO:0006260">
    <property type="term" value="P:DNA replication"/>
    <property type="evidence" value="ECO:0007669"/>
    <property type="project" value="UniProtKB-UniRule"/>
</dbReference>
<dbReference type="EMBL" id="JACHEX010000005">
    <property type="protein sequence ID" value="MBB6063167.1"/>
    <property type="molecule type" value="Genomic_DNA"/>
</dbReference>
<dbReference type="CDD" id="cd03361">
    <property type="entry name" value="TOPRIM_TopoIA_RevGyr"/>
    <property type="match status" value="1"/>
</dbReference>
<dbReference type="PROSITE" id="PS52036">
    <property type="entry name" value="ZF_RG_N"/>
    <property type="match status" value="1"/>
</dbReference>
<dbReference type="InterPro" id="IPR014001">
    <property type="entry name" value="Helicase_ATP-bd"/>
</dbReference>
<dbReference type="Gene3D" id="1.10.290.10">
    <property type="entry name" value="Topoisomerase I, domain 4"/>
    <property type="match status" value="1"/>
</dbReference>
<keyword evidence="10" id="KW-0460">Magnesium</keyword>
<evidence type="ECO:0000259" key="20">
    <source>
        <dbReference type="PROSITE" id="PS51192"/>
    </source>
</evidence>
<name>A0A841GL91_9BACT</name>
<dbReference type="Gene3D" id="1.10.460.10">
    <property type="entry name" value="Topoisomerase I, domain 2"/>
    <property type="match status" value="1"/>
</dbReference>
<dbReference type="PROSITE" id="PS50880">
    <property type="entry name" value="TOPRIM"/>
    <property type="match status" value="1"/>
</dbReference>
<dbReference type="GO" id="GO:0008094">
    <property type="term" value="F:ATP-dependent activity, acting on DNA"/>
    <property type="evidence" value="ECO:0007669"/>
    <property type="project" value="UniProtKB-UniRule"/>
</dbReference>
<dbReference type="GO" id="GO:0005524">
    <property type="term" value="F:ATP binding"/>
    <property type="evidence" value="ECO:0007669"/>
    <property type="project" value="UniProtKB-UniRule"/>
</dbReference>
<comment type="catalytic activity">
    <reaction evidence="15 16 17">
        <text>ATP + H2O = ADP + phosphate + H(+)</text>
        <dbReference type="Rhea" id="RHEA:13065"/>
        <dbReference type="ChEBI" id="CHEBI:15377"/>
        <dbReference type="ChEBI" id="CHEBI:15378"/>
        <dbReference type="ChEBI" id="CHEBI:30616"/>
        <dbReference type="ChEBI" id="CHEBI:43474"/>
        <dbReference type="ChEBI" id="CHEBI:456216"/>
    </reaction>
</comment>
<evidence type="ECO:0000256" key="9">
    <source>
        <dbReference type="ARBA" id="ARBA00022840"/>
    </source>
</evidence>
<feature type="domain" description="Helicase ATP-binding" evidence="20">
    <location>
        <begin position="86"/>
        <end position="241"/>
    </location>
</feature>
<dbReference type="EC" id="5.6.2.-" evidence="16"/>
<dbReference type="CDD" id="cd18798">
    <property type="entry name" value="SF2_C_reverse_gyrase"/>
    <property type="match status" value="1"/>
</dbReference>
<dbReference type="InterPro" id="IPR006171">
    <property type="entry name" value="TOPRIM_dom"/>
</dbReference>
<proteinExistence type="inferred from homology"/>
<dbReference type="PROSITE" id="PS51194">
    <property type="entry name" value="HELICASE_CTER"/>
    <property type="match status" value="1"/>
</dbReference>
<dbReference type="InterPro" id="IPR003601">
    <property type="entry name" value="Topo_IA_2"/>
</dbReference>
<dbReference type="Pfam" id="PF00271">
    <property type="entry name" value="Helicase_C"/>
    <property type="match status" value="1"/>
</dbReference>
<dbReference type="GO" id="GO:0008270">
    <property type="term" value="F:zinc ion binding"/>
    <property type="evidence" value="ECO:0007669"/>
    <property type="project" value="UniProtKB-UniRule"/>
</dbReference>
<dbReference type="Proteomes" id="UP000555828">
    <property type="component" value="Unassembled WGS sequence"/>
</dbReference>
<dbReference type="PANTHER" id="PTHR43505">
    <property type="entry name" value="REVERSE GYRASE"/>
    <property type="match status" value="1"/>
</dbReference>
<evidence type="ECO:0000313" key="25">
    <source>
        <dbReference type="Proteomes" id="UP000555828"/>
    </source>
</evidence>
<dbReference type="InterPro" id="IPR001650">
    <property type="entry name" value="Helicase_C-like"/>
</dbReference>
<dbReference type="Pfam" id="PF01131">
    <property type="entry name" value="Topoisom_bac"/>
    <property type="match status" value="1"/>
</dbReference>
<evidence type="ECO:0000259" key="19">
    <source>
        <dbReference type="PROSITE" id="PS50880"/>
    </source>
</evidence>
<evidence type="ECO:0000256" key="16">
    <source>
        <dbReference type="HAMAP-Rule" id="MF_01125"/>
    </source>
</evidence>
<dbReference type="InterPro" id="IPR005736">
    <property type="entry name" value="Reverse_gyrase"/>
</dbReference>
<evidence type="ECO:0000256" key="1">
    <source>
        <dbReference type="ARBA" id="ARBA00001946"/>
    </source>
</evidence>
<dbReference type="Pfam" id="PF01751">
    <property type="entry name" value="Toprim"/>
    <property type="match status" value="1"/>
</dbReference>
<feature type="domain" description="Helicase C-terminal" evidence="21">
    <location>
        <begin position="297"/>
        <end position="462"/>
    </location>
</feature>
<evidence type="ECO:0000256" key="12">
    <source>
        <dbReference type="ARBA" id="ARBA00023125"/>
    </source>
</evidence>
<evidence type="ECO:0000256" key="8">
    <source>
        <dbReference type="ARBA" id="ARBA00022833"/>
    </source>
</evidence>
<dbReference type="InterPro" id="IPR027417">
    <property type="entry name" value="P-loop_NTPase"/>
</dbReference>
<evidence type="ECO:0000256" key="18">
    <source>
        <dbReference type="SAM" id="Coils"/>
    </source>
</evidence>
<feature type="region of interest" description="Topoisomerase I" evidence="16">
    <location>
        <begin position="473"/>
        <end position="1031"/>
    </location>
</feature>
<comment type="cofactor">
    <cofactor evidence="16">
        <name>Zn(2+)</name>
        <dbReference type="ChEBI" id="CHEBI:29105"/>
    </cofactor>
    <text evidence="16">Binds 1 or 2 zinc ions per subunit.</text>
</comment>
<dbReference type="InterPro" id="IPR013497">
    <property type="entry name" value="Topo_IA_cen"/>
</dbReference>
<dbReference type="AlphaFoldDB" id="A0A841GL91"/>
<dbReference type="GO" id="GO:0003677">
    <property type="term" value="F:DNA binding"/>
    <property type="evidence" value="ECO:0007669"/>
    <property type="project" value="UniProtKB-UniRule"/>
</dbReference>
<keyword evidence="8 16" id="KW-0862">Zinc</keyword>
<dbReference type="CDD" id="cd00186">
    <property type="entry name" value="TOP1Ac"/>
    <property type="match status" value="1"/>
</dbReference>
<feature type="domain" description="Topo IA-type catalytic" evidence="23">
    <location>
        <begin position="650"/>
        <end position="1031"/>
    </location>
</feature>
<evidence type="ECO:0000259" key="22">
    <source>
        <dbReference type="PROSITE" id="PS52036"/>
    </source>
</evidence>
<dbReference type="Pfam" id="PF17915">
    <property type="entry name" value="zf_Rg"/>
    <property type="match status" value="1"/>
</dbReference>
<dbReference type="SUPFAM" id="SSF56712">
    <property type="entry name" value="Prokaryotic type I DNA topoisomerase"/>
    <property type="match status" value="1"/>
</dbReference>
<feature type="domain" description="Toprim" evidence="19">
    <location>
        <begin position="477"/>
        <end position="634"/>
    </location>
</feature>
<evidence type="ECO:0000313" key="24">
    <source>
        <dbReference type="EMBL" id="MBB6063167.1"/>
    </source>
</evidence>
<evidence type="ECO:0000256" key="6">
    <source>
        <dbReference type="ARBA" id="ARBA00022741"/>
    </source>
</evidence>
<dbReference type="RefSeq" id="WP_184619769.1">
    <property type="nucleotide sequence ID" value="NZ_JACHEX010000005.1"/>
</dbReference>
<comment type="similarity">
    <text evidence="14 16">In the N-terminal section; belongs to the DEAD box helicase family. DDVD subfamily.</text>
</comment>
<dbReference type="InterPro" id="IPR013824">
    <property type="entry name" value="Topo_IA_cen_sub1"/>
</dbReference>
<evidence type="ECO:0000256" key="11">
    <source>
        <dbReference type="ARBA" id="ARBA00023029"/>
    </source>
</evidence>
<dbReference type="GO" id="GO:0016787">
    <property type="term" value="F:hydrolase activity"/>
    <property type="evidence" value="ECO:0007669"/>
    <property type="project" value="UniProtKB-KW"/>
</dbReference>
<keyword evidence="25" id="KW-1185">Reference proteome</keyword>
<dbReference type="InterPro" id="IPR011545">
    <property type="entry name" value="DEAD/DEAH_box_helicase_dom"/>
</dbReference>
<comment type="function">
    <text evidence="17">Modifies the topological state of DNA by introducing positive supercoils in an ATP-dependent process, increasing the linking number in steps of +1. Binds to single-stranded DNA, transiently cleaves and then rejoins the ends, introducing a positive supercoil in the process. The scissile phosphodiester is attacked by the catalytic tyrosine of the enzyme, resulting in the formation of a DNA-(5'-phosphotyrosyl)-enzyme intermediate. Involved in rewinding DNA strands in regions of the chromosome that have opened up to allow replication, transcription, DNA repair and/or for DNA protection.</text>
</comment>
<evidence type="ECO:0000256" key="2">
    <source>
        <dbReference type="ARBA" id="ARBA00004496"/>
    </source>
</evidence>
<dbReference type="InterPro" id="IPR013826">
    <property type="entry name" value="Topo_IA_cen_sub3"/>
</dbReference>
<keyword evidence="18" id="KW-0175">Coiled coil</keyword>
<evidence type="ECO:0000256" key="3">
    <source>
        <dbReference type="ARBA" id="ARBA00011245"/>
    </source>
</evidence>
<dbReference type="Gene3D" id="2.60.510.20">
    <property type="match status" value="1"/>
</dbReference>
<comment type="subunit">
    <text evidence="3 16">Monomer.</text>
</comment>
<gene>
    <name evidence="16" type="primary">rgy</name>
    <name evidence="24" type="ORF">HNP65_001631</name>
</gene>
<evidence type="ECO:0000256" key="15">
    <source>
        <dbReference type="ARBA" id="ARBA00049360"/>
    </source>
</evidence>
<dbReference type="GO" id="GO:0006265">
    <property type="term" value="P:DNA topological change"/>
    <property type="evidence" value="ECO:0007669"/>
    <property type="project" value="UniProtKB-UniRule"/>
</dbReference>
<dbReference type="SMART" id="SM00436">
    <property type="entry name" value="TOP1Bc"/>
    <property type="match status" value="1"/>
</dbReference>
<comment type="caution">
    <text evidence="24">The sequence shown here is derived from an EMBL/GenBank/DDBJ whole genome shotgun (WGS) entry which is preliminary data.</text>
</comment>
<organism evidence="24 25">
    <name type="scientific">Thermosipho japonicus</name>
    <dbReference type="NCBI Taxonomy" id="90323"/>
    <lineage>
        <taxon>Bacteria</taxon>
        <taxon>Thermotogati</taxon>
        <taxon>Thermotogota</taxon>
        <taxon>Thermotogae</taxon>
        <taxon>Thermotogales</taxon>
        <taxon>Fervidobacteriaceae</taxon>
        <taxon>Thermosipho</taxon>
    </lineage>
</organism>
<dbReference type="InterPro" id="IPR023405">
    <property type="entry name" value="Topo_IA_core_domain"/>
</dbReference>
<comment type="domain">
    <text evidence="16">Introduction of positive supercoils requires the cooperation of both domains. The helicase-like domain probably does not directly unwind DNA, but more likely acts by driving ATP-dependent conformational changes within the whole enzyme. A beta hairpin in the 'latch' region of the N-terminal domain plays a regulatory role in the enzyme, repressing topoisomerase activity in the absence of ATP and preventing the enzyme from acting as an ATP-independent relaxing enzyme; it also helps to coordinate nucleotide hydrolysis by the ATPase domain with the supercoiling activity of the topoisomerase domain.</text>
</comment>
<dbReference type="SMART" id="SM00490">
    <property type="entry name" value="HELICc"/>
    <property type="match status" value="1"/>
</dbReference>
<dbReference type="GO" id="GO:0005737">
    <property type="term" value="C:cytoplasm"/>
    <property type="evidence" value="ECO:0007669"/>
    <property type="project" value="UniProtKB-SubCell"/>
</dbReference>
<dbReference type="SUPFAM" id="SSF52540">
    <property type="entry name" value="P-loop containing nucleoside triphosphate hydrolases"/>
    <property type="match status" value="2"/>
</dbReference>
<accession>A0A841GL91</accession>
<feature type="coiled-coil region" evidence="18">
    <location>
        <begin position="994"/>
        <end position="1025"/>
    </location>
</feature>
<keyword evidence="13 16" id="KW-0413">Isomerase</keyword>
<dbReference type="NCBIfam" id="TIGR01054">
    <property type="entry name" value="rgy"/>
    <property type="match status" value="1"/>
</dbReference>
<dbReference type="PROSITE" id="PS51192">
    <property type="entry name" value="HELICASE_ATP_BIND_1"/>
    <property type="match status" value="1"/>
</dbReference>
<evidence type="ECO:0000256" key="10">
    <source>
        <dbReference type="ARBA" id="ARBA00022842"/>
    </source>
</evidence>
<dbReference type="CDD" id="cd17924">
    <property type="entry name" value="DDXDc_reverse_gyrase"/>
    <property type="match status" value="1"/>
</dbReference>
<dbReference type="InterPro" id="IPR003602">
    <property type="entry name" value="Topo_IA_DNA-bd_dom"/>
</dbReference>
<dbReference type="PROSITE" id="PS52037">
    <property type="entry name" value="ZF_RG_C"/>
    <property type="match status" value="1"/>
</dbReference>
<evidence type="ECO:0000256" key="5">
    <source>
        <dbReference type="ARBA" id="ARBA00022723"/>
    </source>
</evidence>
<evidence type="ECO:0000259" key="21">
    <source>
        <dbReference type="PROSITE" id="PS51194"/>
    </source>
</evidence>
<dbReference type="InterPro" id="IPR040569">
    <property type="entry name" value="Znf_Rg"/>
</dbReference>
<evidence type="ECO:0000256" key="7">
    <source>
        <dbReference type="ARBA" id="ARBA00022771"/>
    </source>
</evidence>
<comment type="cofactor">
    <cofactor evidence="1">
        <name>Mg(2+)</name>
        <dbReference type="ChEBI" id="CHEBI:18420"/>
    </cofactor>
</comment>
<feature type="active site" description="O-(5'-phospho-DNA)-tyrosine intermediate" evidence="16">
    <location>
        <position position="783"/>
    </location>
</feature>
<evidence type="ECO:0000259" key="23">
    <source>
        <dbReference type="PROSITE" id="PS52039"/>
    </source>
</evidence>
<comment type="miscellaneous">
    <text evidence="16">This enzyme is the only unique feature of hyperthermophilic bacteria/archaea known and seems to be essential for adaptation to life at high temperatures. It may play a role in stabilization of DNA at high temperatures.</text>
</comment>
<dbReference type="PANTHER" id="PTHR43505:SF1">
    <property type="entry name" value="REVERSE GYRASE"/>
    <property type="match status" value="1"/>
</dbReference>
<evidence type="ECO:0000256" key="13">
    <source>
        <dbReference type="ARBA" id="ARBA00023235"/>
    </source>
</evidence>
<keyword evidence="4 16" id="KW-0963">Cytoplasm</keyword>
<keyword evidence="12 16" id="KW-0238">DNA-binding</keyword>
<comment type="subcellular location">
    <subcellularLocation>
        <location evidence="2 16">Cytoplasm</location>
    </subcellularLocation>
</comment>
<keyword evidence="9 16" id="KW-0067">ATP-binding</keyword>
<evidence type="ECO:0000256" key="4">
    <source>
        <dbReference type="ARBA" id="ARBA00022490"/>
    </source>
</evidence>
<dbReference type="InterPro" id="IPR034142">
    <property type="entry name" value="TOPRIM_RevGyr"/>
</dbReference>
<evidence type="ECO:0000256" key="17">
    <source>
        <dbReference type="RuleBase" id="RU004026"/>
    </source>
</evidence>
<protein>
    <recommendedName>
        <fullName evidence="16 17">Reverse gyrase</fullName>
        <ecNumber evidence="16">5.6.2.-</ecNumber>
    </recommendedName>
</protein>
<comment type="similarity">
    <text evidence="16">In the C-terminal section; belongs to the type IA topoisomerase family.</text>
</comment>
<feature type="binding site" evidence="16">
    <location>
        <position position="82"/>
    </location>
    <ligand>
        <name>ATP</name>
        <dbReference type="ChEBI" id="CHEBI:30616"/>
    </ligand>
</feature>
<keyword evidence="16 24" id="KW-0378">Hydrolase</keyword>
<dbReference type="SMART" id="SM00493">
    <property type="entry name" value="TOPRIM"/>
    <property type="match status" value="1"/>
</dbReference>
<keyword evidence="7 16" id="KW-0863">Zinc-finger</keyword>
<dbReference type="PROSITE" id="PS52039">
    <property type="entry name" value="TOPO_IA_2"/>
    <property type="match status" value="1"/>
</dbReference>
<dbReference type="GO" id="GO:0160097">
    <property type="term" value="F:reverse gyrase activity"/>
    <property type="evidence" value="ECO:0007669"/>
    <property type="project" value="UniProtKB-UniRule"/>
</dbReference>
<evidence type="ECO:0000256" key="14">
    <source>
        <dbReference type="ARBA" id="ARBA00043976"/>
    </source>
</evidence>
<comment type="function">
    <text evidence="16">Modifies the topological state of DNA by introducing positive supercoils in an ATP-dependent process, increasing the linking number in steps of +1. Binds to single-stranded DNA, transiently cleaves and then rejoins the ends, introducing a positive supercoil in the process. The scissile phosphodiester is attacked by the catalytic tyrosine of the enzyme, resulting in the formation of a DNA-(5'-phosphotyrosyl)-enzyme intermediate. Probably involved in rewinding DNA strands in regions of the chromosome that have opened up to allow replication, transcription, DNA repair and/or for DNA protection.</text>
</comment>
<dbReference type="SMART" id="SM00437">
    <property type="entry name" value="TOP1Ac"/>
    <property type="match status" value="1"/>
</dbReference>
<dbReference type="Gene3D" id="3.40.50.140">
    <property type="match status" value="1"/>
</dbReference>
<dbReference type="PRINTS" id="PR00417">
    <property type="entry name" value="PRTPISMRASEI"/>
</dbReference>
<dbReference type="InterPro" id="IPR003593">
    <property type="entry name" value="AAA+_ATPase"/>
</dbReference>
<dbReference type="HAMAP" id="MF_01125">
    <property type="entry name" value="Reverse_gyrase"/>
    <property type="match status" value="1"/>
</dbReference>
<keyword evidence="6 16" id="KW-0547">Nucleotide-binding</keyword>
<feature type="domain" description="RG N-terminal-type" evidence="22">
    <location>
        <begin position="1"/>
        <end position="40"/>
    </location>
</feature>
<dbReference type="SMART" id="SM00487">
    <property type="entry name" value="DEXDc"/>
    <property type="match status" value="1"/>
</dbReference>
<dbReference type="Pfam" id="PF00270">
    <property type="entry name" value="DEAD"/>
    <property type="match status" value="1"/>
</dbReference>
<keyword evidence="11 16" id="KW-0799">Topoisomerase</keyword>
<dbReference type="SMART" id="SM00382">
    <property type="entry name" value="AAA"/>
    <property type="match status" value="1"/>
</dbReference>
<dbReference type="Gene3D" id="3.40.50.300">
    <property type="entry name" value="P-loop containing nucleotide triphosphate hydrolases"/>
    <property type="match status" value="2"/>
</dbReference>
<reference evidence="24 25" key="1">
    <citation type="submission" date="2020-08" db="EMBL/GenBank/DDBJ databases">
        <title>Genomic Encyclopedia of Type Strains, Phase IV (KMG-IV): sequencing the most valuable type-strain genomes for metagenomic binning, comparative biology and taxonomic classification.</title>
        <authorList>
            <person name="Goeker M."/>
        </authorList>
    </citation>
    <scope>NUCLEOTIDE SEQUENCE [LARGE SCALE GENOMIC DNA]</scope>
    <source>
        <strain evidence="24 25">DSM 13481</strain>
    </source>
</reference>